<dbReference type="Proteomes" id="UP000599437">
    <property type="component" value="Unassembled WGS sequence"/>
</dbReference>
<evidence type="ECO:0000313" key="1">
    <source>
        <dbReference type="EMBL" id="GHB29435.1"/>
    </source>
</evidence>
<comment type="caution">
    <text evidence="1">The sequence shown here is derived from an EMBL/GenBank/DDBJ whole genome shotgun (WGS) entry which is preliminary data.</text>
</comment>
<proteinExistence type="predicted"/>
<sequence>MLTGQERDVGLRWIAGPSREQLTRTGAGTDATAFSSGTVLALNSSAPYGTHARVSCRSSTRTPRAEAGAVGAGVSEVRHGVRTGGRFLWLNLSVVAVGRGRNHEDARPSKL</sequence>
<name>A0ABQ3EBD6_9ACTN</name>
<protein>
    <submittedName>
        <fullName evidence="1">Uncharacterized protein</fullName>
    </submittedName>
</protein>
<reference evidence="2" key="1">
    <citation type="journal article" date="2019" name="Int. J. Syst. Evol. Microbiol.">
        <title>The Global Catalogue of Microorganisms (GCM) 10K type strain sequencing project: providing services to taxonomists for standard genome sequencing and annotation.</title>
        <authorList>
            <consortium name="The Broad Institute Genomics Platform"/>
            <consortium name="The Broad Institute Genome Sequencing Center for Infectious Disease"/>
            <person name="Wu L."/>
            <person name="Ma J."/>
        </authorList>
    </citation>
    <scope>NUCLEOTIDE SEQUENCE [LARGE SCALE GENOMIC DNA]</scope>
    <source>
        <strain evidence="2">JCM 4737</strain>
    </source>
</reference>
<accession>A0ABQ3EBD6</accession>
<evidence type="ECO:0000313" key="2">
    <source>
        <dbReference type="Proteomes" id="UP000599437"/>
    </source>
</evidence>
<gene>
    <name evidence="1" type="ORF">GCM10010346_61190</name>
</gene>
<dbReference type="EMBL" id="BMVO01000034">
    <property type="protein sequence ID" value="GHB29435.1"/>
    <property type="molecule type" value="Genomic_DNA"/>
</dbReference>
<organism evidence="1 2">
    <name type="scientific">Streptomyces chryseus</name>
    <dbReference type="NCBI Taxonomy" id="68186"/>
    <lineage>
        <taxon>Bacteria</taxon>
        <taxon>Bacillati</taxon>
        <taxon>Actinomycetota</taxon>
        <taxon>Actinomycetes</taxon>
        <taxon>Kitasatosporales</taxon>
        <taxon>Streptomycetaceae</taxon>
        <taxon>Streptomyces</taxon>
    </lineage>
</organism>
<keyword evidence="2" id="KW-1185">Reference proteome</keyword>